<dbReference type="PIRSF" id="PIRSF006487">
    <property type="entry name" value="GcvT"/>
    <property type="match status" value="1"/>
</dbReference>
<comment type="caution">
    <text evidence="3">The sequence shown here is derived from an EMBL/GenBank/DDBJ whole genome shotgun (WGS) entry which is preliminary data.</text>
</comment>
<name>A0A4R8IU81_9GAMM</name>
<dbReference type="PANTHER" id="PTHR22602:SF0">
    <property type="entry name" value="TRANSFERASE CAF17, MITOCHONDRIAL-RELATED"/>
    <property type="match status" value="1"/>
</dbReference>
<evidence type="ECO:0000259" key="2">
    <source>
        <dbReference type="Pfam" id="PF01571"/>
    </source>
</evidence>
<dbReference type="SUPFAM" id="SSF101790">
    <property type="entry name" value="Aminomethyltransferase beta-barrel domain"/>
    <property type="match status" value="1"/>
</dbReference>
<dbReference type="GO" id="GO:0016226">
    <property type="term" value="P:iron-sulfur cluster assembly"/>
    <property type="evidence" value="ECO:0007669"/>
    <property type="project" value="TreeGrafter"/>
</dbReference>
<dbReference type="Gene3D" id="3.30.70.1630">
    <property type="match status" value="1"/>
</dbReference>
<dbReference type="Proteomes" id="UP000294914">
    <property type="component" value="Unassembled WGS sequence"/>
</dbReference>
<dbReference type="SUPFAM" id="SSF103025">
    <property type="entry name" value="Folate-binding domain"/>
    <property type="match status" value="1"/>
</dbReference>
<dbReference type="PANTHER" id="PTHR22602">
    <property type="entry name" value="TRANSFERASE CAF17, MITOCHONDRIAL-RELATED"/>
    <property type="match status" value="1"/>
</dbReference>
<feature type="domain" description="GCVT N-terminal" evidence="2">
    <location>
        <begin position="26"/>
        <end position="238"/>
    </location>
</feature>
<proteinExistence type="predicted"/>
<sequence>MNSEWQTFLAQQHASIADDQVTDFGAPQDELRAADSATVIADLSHQGVITATGSDTEAFLQGQFTNDVHQVTDEHSQLSAYCSPKGRMLANIRLFRRGELYCLALPRPLLEPTLKRLRMFVLRSDATLEDASETLARFGIAGPDAETLLGAWLPGLPAAVDDTVQHQELTVIRIPGPQARFEIHGPSGPLIDLWQALQSGGAIPVGYPAWSWLDITAGVPSLDSDTTDAFVPQMANLHSLGGISFKKGCYTGQEVVARMHYLGTLKRRMYRAHIDTDTPPAPGEPLYSPGGESSVGKVVLAQPSPQGGVDLLAVLQISSAEAGPIHVSNPDGPALAFQELPYSVALETG</sequence>
<dbReference type="Gene3D" id="2.40.30.160">
    <property type="match status" value="1"/>
</dbReference>
<dbReference type="InterPro" id="IPR006222">
    <property type="entry name" value="GCVT_N"/>
</dbReference>
<dbReference type="NCBIfam" id="TIGR03317">
    <property type="entry name" value="ygfZ_signature"/>
    <property type="match status" value="1"/>
</dbReference>
<reference evidence="3 4" key="1">
    <citation type="submission" date="2019-03" db="EMBL/GenBank/DDBJ databases">
        <title>Genomic Encyclopedia of Type Strains, Phase IV (KMG-IV): sequencing the most valuable type-strain genomes for metagenomic binning, comparative biology and taxonomic classification.</title>
        <authorList>
            <person name="Goeker M."/>
        </authorList>
    </citation>
    <scope>NUCLEOTIDE SEQUENCE [LARGE SCALE GENOMIC DNA]</scope>
    <source>
        <strain evidence="3 4">DSM 16326</strain>
    </source>
</reference>
<dbReference type="AlphaFoldDB" id="A0A4R8IU81"/>
<dbReference type="Gene3D" id="3.30.70.1400">
    <property type="entry name" value="Aminomethyltransferase beta-barrel domains"/>
    <property type="match status" value="1"/>
</dbReference>
<dbReference type="Pfam" id="PF01571">
    <property type="entry name" value="GCV_T"/>
    <property type="match status" value="1"/>
</dbReference>
<dbReference type="EMBL" id="SOQX01000002">
    <property type="protein sequence ID" value="TDY03000.1"/>
    <property type="molecule type" value="Genomic_DNA"/>
</dbReference>
<feature type="binding site" evidence="1">
    <location>
        <position position="182"/>
    </location>
    <ligand>
        <name>substrate</name>
    </ligand>
</feature>
<dbReference type="InterPro" id="IPR029043">
    <property type="entry name" value="GcvT/YgfZ_C"/>
</dbReference>
<evidence type="ECO:0000313" key="3">
    <source>
        <dbReference type="EMBL" id="TDY03000.1"/>
    </source>
</evidence>
<accession>A0A4R8IU81</accession>
<protein>
    <recommendedName>
        <fullName evidence="2">GCVT N-terminal domain-containing protein</fullName>
    </recommendedName>
</protein>
<organism evidence="3 4">
    <name type="scientific">Thiohalophilus thiocyanatoxydans</name>
    <dbReference type="NCBI Taxonomy" id="381308"/>
    <lineage>
        <taxon>Bacteria</taxon>
        <taxon>Pseudomonadati</taxon>
        <taxon>Pseudomonadota</taxon>
        <taxon>Gammaproteobacteria</taxon>
        <taxon>Thiohalomonadales</taxon>
        <taxon>Thiohalophilaceae</taxon>
        <taxon>Thiohalophilus</taxon>
    </lineage>
</organism>
<gene>
    <name evidence="3" type="ORF">EDC23_1384</name>
</gene>
<dbReference type="RefSeq" id="WP_134082362.1">
    <property type="nucleotide sequence ID" value="NZ_SOQX01000002.1"/>
</dbReference>
<evidence type="ECO:0000313" key="4">
    <source>
        <dbReference type="Proteomes" id="UP000294914"/>
    </source>
</evidence>
<evidence type="ECO:0000256" key="1">
    <source>
        <dbReference type="PIRSR" id="PIRSR006487-1"/>
    </source>
</evidence>
<dbReference type="OrthoDB" id="9796287at2"/>
<dbReference type="InterPro" id="IPR045179">
    <property type="entry name" value="YgfZ/GcvT"/>
</dbReference>
<keyword evidence="4" id="KW-1185">Reference proteome</keyword>
<dbReference type="InterPro" id="IPR017703">
    <property type="entry name" value="YgfZ/GCV_T_CS"/>
</dbReference>